<gene>
    <name evidence="1" type="ORF">M9H77_03645</name>
</gene>
<evidence type="ECO:0000313" key="2">
    <source>
        <dbReference type="Proteomes" id="UP001060085"/>
    </source>
</evidence>
<proteinExistence type="predicted"/>
<dbReference type="Proteomes" id="UP001060085">
    <property type="component" value="Linkage Group LG01"/>
</dbReference>
<protein>
    <submittedName>
        <fullName evidence="1">Uncharacterized protein</fullName>
    </submittedName>
</protein>
<accession>A0ACC0CBT2</accession>
<name>A0ACC0CBT2_CATRO</name>
<organism evidence="1 2">
    <name type="scientific">Catharanthus roseus</name>
    <name type="common">Madagascar periwinkle</name>
    <name type="synonym">Vinca rosea</name>
    <dbReference type="NCBI Taxonomy" id="4058"/>
    <lineage>
        <taxon>Eukaryota</taxon>
        <taxon>Viridiplantae</taxon>
        <taxon>Streptophyta</taxon>
        <taxon>Embryophyta</taxon>
        <taxon>Tracheophyta</taxon>
        <taxon>Spermatophyta</taxon>
        <taxon>Magnoliopsida</taxon>
        <taxon>eudicotyledons</taxon>
        <taxon>Gunneridae</taxon>
        <taxon>Pentapetalae</taxon>
        <taxon>asterids</taxon>
        <taxon>lamiids</taxon>
        <taxon>Gentianales</taxon>
        <taxon>Apocynaceae</taxon>
        <taxon>Rauvolfioideae</taxon>
        <taxon>Vinceae</taxon>
        <taxon>Catharanthinae</taxon>
        <taxon>Catharanthus</taxon>
    </lineage>
</organism>
<keyword evidence="2" id="KW-1185">Reference proteome</keyword>
<reference evidence="2" key="1">
    <citation type="journal article" date="2023" name="Nat. Plants">
        <title>Single-cell RNA sequencing provides a high-resolution roadmap for understanding the multicellular compartmentation of specialized metabolism.</title>
        <authorList>
            <person name="Sun S."/>
            <person name="Shen X."/>
            <person name="Li Y."/>
            <person name="Li Y."/>
            <person name="Wang S."/>
            <person name="Li R."/>
            <person name="Zhang H."/>
            <person name="Shen G."/>
            <person name="Guo B."/>
            <person name="Wei J."/>
            <person name="Xu J."/>
            <person name="St-Pierre B."/>
            <person name="Chen S."/>
            <person name="Sun C."/>
        </authorList>
    </citation>
    <scope>NUCLEOTIDE SEQUENCE [LARGE SCALE GENOMIC DNA]</scope>
</reference>
<dbReference type="EMBL" id="CM044701">
    <property type="protein sequence ID" value="KAI5682417.1"/>
    <property type="molecule type" value="Genomic_DNA"/>
</dbReference>
<evidence type="ECO:0000313" key="1">
    <source>
        <dbReference type="EMBL" id="KAI5682417.1"/>
    </source>
</evidence>
<sequence length="181" mass="20217">MVVVKFISSIRTWAYETFGTEKAIFFVAMAIQEDMRINAEHIRIVDQFVQVPSGRNNNNYSNVQLIVEVHNHNDEKVKALFKVKSFIEEGPITVAPLETEKKKLEQAARRLAKSVNYVATVATVEYLYSMGNWIFIPTTLILVAAIIYVAKISVTRAALGGADRGSPYATSDLGLITYSAR</sequence>
<comment type="caution">
    <text evidence="1">The sequence shown here is derived from an EMBL/GenBank/DDBJ whole genome shotgun (WGS) entry which is preliminary data.</text>
</comment>